<protein>
    <submittedName>
        <fullName evidence="2">Uncharacterized protein</fullName>
    </submittedName>
</protein>
<evidence type="ECO:0000313" key="2">
    <source>
        <dbReference type="EMBL" id="QTA77808.1"/>
    </source>
</evidence>
<name>A0A975B2U9_9BACT</name>
<evidence type="ECO:0000313" key="1">
    <source>
        <dbReference type="EMBL" id="QTA77805.1"/>
    </source>
</evidence>
<dbReference type="KEGG" id="dli:dnl_00020"/>
<proteinExistence type="predicted"/>
<organism evidence="2 3">
    <name type="scientific">Desulfonema limicola</name>
    <dbReference type="NCBI Taxonomy" id="45656"/>
    <lineage>
        <taxon>Bacteria</taxon>
        <taxon>Pseudomonadati</taxon>
        <taxon>Thermodesulfobacteriota</taxon>
        <taxon>Desulfobacteria</taxon>
        <taxon>Desulfobacterales</taxon>
        <taxon>Desulfococcaceae</taxon>
        <taxon>Desulfonema</taxon>
    </lineage>
</organism>
<accession>A0A975B2U9</accession>
<sequence length="39" mass="4885">MQNHHSFSFVLMNEVTEYDDVTYFIWLEMSKKFVWLVIR</sequence>
<dbReference type="Proteomes" id="UP000663720">
    <property type="component" value="Chromosome"/>
</dbReference>
<dbReference type="EMBL" id="CP061799">
    <property type="protein sequence ID" value="QTA77808.1"/>
    <property type="molecule type" value="Genomic_DNA"/>
</dbReference>
<keyword evidence="3" id="KW-1185">Reference proteome</keyword>
<evidence type="ECO:0000313" key="3">
    <source>
        <dbReference type="Proteomes" id="UP000663720"/>
    </source>
</evidence>
<reference evidence="2" key="1">
    <citation type="journal article" date="2021" name="Microb. Physiol.">
        <title>Proteogenomic Insights into the Physiology of Marine, Sulfate-Reducing, Filamentous Desulfonema limicola and Desulfonema magnum.</title>
        <authorList>
            <person name="Schnaars V."/>
            <person name="Wohlbrand L."/>
            <person name="Scheve S."/>
            <person name="Hinrichs C."/>
            <person name="Reinhardt R."/>
            <person name="Rabus R."/>
        </authorList>
    </citation>
    <scope>NUCLEOTIDE SEQUENCE</scope>
    <source>
        <strain evidence="2">5ac10</strain>
    </source>
</reference>
<gene>
    <name evidence="1" type="ORF">dnl_00020</name>
    <name evidence="2" type="ORF">dnl_00050</name>
</gene>
<dbReference type="KEGG" id="dli:dnl_00050"/>
<dbReference type="EMBL" id="CP061799">
    <property type="protein sequence ID" value="QTA77805.1"/>
    <property type="molecule type" value="Genomic_DNA"/>
</dbReference>
<dbReference type="AlphaFoldDB" id="A0A975B2U9"/>